<feature type="transmembrane region" description="Helical" evidence="6">
    <location>
        <begin position="264"/>
        <end position="283"/>
    </location>
</feature>
<comment type="subcellular location">
    <subcellularLocation>
        <location evidence="1 5">Membrane</location>
        <topology evidence="1 5">Multi-pass membrane protein</topology>
    </subcellularLocation>
</comment>
<dbReference type="Pfam" id="PF02096">
    <property type="entry name" value="60KD_IMP"/>
    <property type="match status" value="1"/>
</dbReference>
<dbReference type="GO" id="GO:0072598">
    <property type="term" value="P:protein localization to chloroplast"/>
    <property type="evidence" value="ECO:0007669"/>
    <property type="project" value="TreeGrafter"/>
</dbReference>
<dbReference type="GO" id="GO:0051205">
    <property type="term" value="P:protein insertion into membrane"/>
    <property type="evidence" value="ECO:0007669"/>
    <property type="project" value="TreeGrafter"/>
</dbReference>
<evidence type="ECO:0000313" key="8">
    <source>
        <dbReference type="EMBL" id="CAE0659144.1"/>
    </source>
</evidence>
<dbReference type="GO" id="GO:0010027">
    <property type="term" value="P:thylakoid membrane organization"/>
    <property type="evidence" value="ECO:0007669"/>
    <property type="project" value="TreeGrafter"/>
</dbReference>
<dbReference type="InterPro" id="IPR001708">
    <property type="entry name" value="YidC/ALB3/OXA1/COX18"/>
</dbReference>
<dbReference type="GO" id="GO:0009535">
    <property type="term" value="C:chloroplast thylakoid membrane"/>
    <property type="evidence" value="ECO:0007669"/>
    <property type="project" value="TreeGrafter"/>
</dbReference>
<evidence type="ECO:0000256" key="2">
    <source>
        <dbReference type="ARBA" id="ARBA00022692"/>
    </source>
</evidence>
<name>A0A6U3D4L6_9EUKA</name>
<evidence type="ECO:0000256" key="1">
    <source>
        <dbReference type="ARBA" id="ARBA00004141"/>
    </source>
</evidence>
<gene>
    <name evidence="8" type="ORF">LGLO00237_LOCUS10718</name>
</gene>
<evidence type="ECO:0000259" key="7">
    <source>
        <dbReference type="Pfam" id="PF02096"/>
    </source>
</evidence>
<dbReference type="NCBIfam" id="TIGR03592">
    <property type="entry name" value="yidC_oxa1_cterm"/>
    <property type="match status" value="1"/>
</dbReference>
<comment type="similarity">
    <text evidence="5">Belongs to the OXA1/ALB3/YidC family.</text>
</comment>
<reference evidence="8" key="1">
    <citation type="submission" date="2021-01" db="EMBL/GenBank/DDBJ databases">
        <authorList>
            <person name="Corre E."/>
            <person name="Pelletier E."/>
            <person name="Niang G."/>
            <person name="Scheremetjew M."/>
            <person name="Finn R."/>
            <person name="Kale V."/>
            <person name="Holt S."/>
            <person name="Cochrane G."/>
            <person name="Meng A."/>
            <person name="Brown T."/>
            <person name="Cohen L."/>
        </authorList>
    </citation>
    <scope>NUCLEOTIDE SEQUENCE</scope>
    <source>
        <strain evidence="8">CCCM811</strain>
    </source>
</reference>
<dbReference type="InterPro" id="IPR047196">
    <property type="entry name" value="YidC_ALB_C"/>
</dbReference>
<feature type="transmembrane region" description="Helical" evidence="6">
    <location>
        <begin position="15"/>
        <end position="37"/>
    </location>
</feature>
<accession>A0A6U3D4L6</accession>
<dbReference type="PANTHER" id="PTHR12428:SF14">
    <property type="entry name" value="ALBINO3-LIKE PROTEIN 1, CHLOROPLASTIC"/>
    <property type="match status" value="1"/>
</dbReference>
<feature type="transmembrane region" description="Helical" evidence="6">
    <location>
        <begin position="197"/>
        <end position="216"/>
    </location>
</feature>
<evidence type="ECO:0000256" key="4">
    <source>
        <dbReference type="ARBA" id="ARBA00023136"/>
    </source>
</evidence>
<feature type="transmembrane region" description="Helical" evidence="6">
    <location>
        <begin position="409"/>
        <end position="434"/>
    </location>
</feature>
<feature type="domain" description="Membrane insertase YidC/Oxa/ALB C-terminal" evidence="7">
    <location>
        <begin position="197"/>
        <end position="448"/>
    </location>
</feature>
<evidence type="ECO:0000256" key="6">
    <source>
        <dbReference type="SAM" id="Phobius"/>
    </source>
</evidence>
<organism evidence="8">
    <name type="scientific">Lotharella globosa</name>
    <dbReference type="NCBI Taxonomy" id="91324"/>
    <lineage>
        <taxon>Eukaryota</taxon>
        <taxon>Sar</taxon>
        <taxon>Rhizaria</taxon>
        <taxon>Cercozoa</taxon>
        <taxon>Chlorarachniophyceae</taxon>
        <taxon>Lotharella</taxon>
    </lineage>
</organism>
<proteinExistence type="inferred from homology"/>
<dbReference type="GO" id="GO:0032977">
    <property type="term" value="F:membrane insertase activity"/>
    <property type="evidence" value="ECO:0007669"/>
    <property type="project" value="InterPro"/>
</dbReference>
<keyword evidence="2 5" id="KW-0812">Transmembrane</keyword>
<evidence type="ECO:0000256" key="3">
    <source>
        <dbReference type="ARBA" id="ARBA00022989"/>
    </source>
</evidence>
<dbReference type="AlphaFoldDB" id="A0A6U3D4L6"/>
<dbReference type="CDD" id="cd20070">
    <property type="entry name" value="5TM_YidC_Alb3"/>
    <property type="match status" value="1"/>
</dbReference>
<dbReference type="PANTHER" id="PTHR12428">
    <property type="entry name" value="OXA1"/>
    <property type="match status" value="1"/>
</dbReference>
<protein>
    <recommendedName>
        <fullName evidence="7">Membrane insertase YidC/Oxa/ALB C-terminal domain-containing protein</fullName>
    </recommendedName>
</protein>
<keyword evidence="3 6" id="KW-1133">Transmembrane helix</keyword>
<dbReference type="EMBL" id="HBIV01014648">
    <property type="protein sequence ID" value="CAE0659144.1"/>
    <property type="molecule type" value="Transcribed_RNA"/>
</dbReference>
<sequence>MSGDSASLRCTPARAFIVVFALLTILFAACAAAGLLAPALNRRSSATTASDLSSSLASLRRPVSLNPLQGCAGRYPRPRLRALPLGSDEIAHMTHIAIPALRDHIIIPGMVGDGVDGAVLVAESMIQKPTIAQDLPQMMALVGDSVDAAKDGVTAAAAAAASTNSSPGWLKGWTDILELVLATVQSKLDKAGIPYSYGWSIIILTLFVKTLTFPLTKKQVESSIRLQQLRPRLKSIEERYERSPEIVDREKQILYEDYDVNPTASLFPTLATIPIFLGLFYSLRNVASQGLLDDQGFFFIPTLGGPTTFADRQAGTGLQWLWPFVNGEPPVGWDQALRYIALPAAVVVAQLASSQILKMDTQSSGADVGEFDINEEGEIVYEKEKEEAGDEELDDEAKSKKNVELVGKVLQYVLPLVVGYFTLNVPSGLALYYLSNTLISSAQQSYLRQYGGAEIDEEDVGEIPPGYGIQTGELVDDDEGSDVPETPEWLDRALEGDEEAWPLYKNLDFNLKQFKEPDVYCWSENIQVSEFDPVLEKVGPPPAYDEEMVPGINDLISNGQMPSEHDEFFWDEDLR</sequence>
<evidence type="ECO:0000256" key="5">
    <source>
        <dbReference type="RuleBase" id="RU003945"/>
    </source>
</evidence>
<dbReference type="InterPro" id="IPR028055">
    <property type="entry name" value="YidC/Oxa/ALB_C"/>
</dbReference>
<keyword evidence="4 6" id="KW-0472">Membrane</keyword>